<proteinExistence type="inferred from homology"/>
<reference evidence="6" key="2">
    <citation type="journal article" date="2023" name="Microbiol Resour">
        <title>Decontamination and Annotation of the Draft Genome Sequence of the Oomycete Lagenidium giganteum ARSEF 373.</title>
        <authorList>
            <person name="Morgan W.R."/>
            <person name="Tartar A."/>
        </authorList>
    </citation>
    <scope>NUCLEOTIDE SEQUENCE</scope>
    <source>
        <strain evidence="6">ARSEF 373</strain>
    </source>
</reference>
<keyword evidence="7" id="KW-1185">Reference proteome</keyword>
<evidence type="ECO:0000256" key="2">
    <source>
        <dbReference type="ARBA" id="ARBA00007175"/>
    </source>
</evidence>
<dbReference type="PANTHER" id="PTHR14577:SF0">
    <property type="entry name" value="NUCLEOLAR PROTEIN 12"/>
    <property type="match status" value="1"/>
</dbReference>
<organism evidence="6 7">
    <name type="scientific">Lagenidium giganteum</name>
    <dbReference type="NCBI Taxonomy" id="4803"/>
    <lineage>
        <taxon>Eukaryota</taxon>
        <taxon>Sar</taxon>
        <taxon>Stramenopiles</taxon>
        <taxon>Oomycota</taxon>
        <taxon>Peronosporomycetes</taxon>
        <taxon>Pythiales</taxon>
        <taxon>Pythiaceae</taxon>
    </lineage>
</organism>
<dbReference type="Pfam" id="PF09805">
    <property type="entry name" value="Nop25"/>
    <property type="match status" value="1"/>
</dbReference>
<evidence type="ECO:0000256" key="4">
    <source>
        <dbReference type="ARBA" id="ARBA00023242"/>
    </source>
</evidence>
<protein>
    <recommendedName>
        <fullName evidence="8">Nucleolar protein 12</fullName>
    </recommendedName>
</protein>
<evidence type="ECO:0000313" key="7">
    <source>
        <dbReference type="Proteomes" id="UP001146120"/>
    </source>
</evidence>
<evidence type="ECO:0000313" key="6">
    <source>
        <dbReference type="EMBL" id="DBA05166.1"/>
    </source>
</evidence>
<keyword evidence="3" id="KW-0175">Coiled coil</keyword>
<feature type="compositionally biased region" description="Acidic residues" evidence="5">
    <location>
        <begin position="158"/>
        <end position="175"/>
    </location>
</feature>
<reference evidence="6" key="1">
    <citation type="submission" date="2022-11" db="EMBL/GenBank/DDBJ databases">
        <authorList>
            <person name="Morgan W.R."/>
            <person name="Tartar A."/>
        </authorList>
    </citation>
    <scope>NUCLEOTIDE SEQUENCE</scope>
    <source>
        <strain evidence="6">ARSEF 373</strain>
    </source>
</reference>
<dbReference type="GO" id="GO:0005730">
    <property type="term" value="C:nucleolus"/>
    <property type="evidence" value="ECO:0007669"/>
    <property type="project" value="UniProtKB-SubCell"/>
</dbReference>
<feature type="region of interest" description="Disordered" evidence="5">
    <location>
        <begin position="1"/>
        <end position="274"/>
    </location>
</feature>
<evidence type="ECO:0000256" key="3">
    <source>
        <dbReference type="ARBA" id="ARBA00023054"/>
    </source>
</evidence>
<comment type="subcellular location">
    <subcellularLocation>
        <location evidence="1">Nucleus</location>
        <location evidence="1">Nucleolus</location>
    </subcellularLocation>
</comment>
<comment type="similarity">
    <text evidence="2">Belongs to the RRP17 family.</text>
</comment>
<gene>
    <name evidence="6" type="ORF">N0F65_005016</name>
</gene>
<dbReference type="Proteomes" id="UP001146120">
    <property type="component" value="Unassembled WGS sequence"/>
</dbReference>
<feature type="compositionally biased region" description="Low complexity" evidence="5">
    <location>
        <begin position="239"/>
        <end position="248"/>
    </location>
</feature>
<dbReference type="PANTHER" id="PTHR14577">
    <property type="entry name" value="NUCLEOLAR PROTEIN 12"/>
    <property type="match status" value="1"/>
</dbReference>
<evidence type="ECO:0008006" key="8">
    <source>
        <dbReference type="Google" id="ProtNLM"/>
    </source>
</evidence>
<dbReference type="GO" id="GO:0019843">
    <property type="term" value="F:rRNA binding"/>
    <property type="evidence" value="ECO:0007669"/>
    <property type="project" value="TreeGrafter"/>
</dbReference>
<dbReference type="AlphaFoldDB" id="A0AAV2ZGK0"/>
<keyword evidence="4" id="KW-0539">Nucleus</keyword>
<evidence type="ECO:0000256" key="1">
    <source>
        <dbReference type="ARBA" id="ARBA00004604"/>
    </source>
</evidence>
<dbReference type="EMBL" id="DAKRPA010000002">
    <property type="protein sequence ID" value="DBA05166.1"/>
    <property type="molecule type" value="Genomic_DNA"/>
</dbReference>
<feature type="compositionally biased region" description="Basic residues" evidence="5">
    <location>
        <begin position="1"/>
        <end position="25"/>
    </location>
</feature>
<evidence type="ECO:0000256" key="5">
    <source>
        <dbReference type="SAM" id="MobiDB-lite"/>
    </source>
</evidence>
<name>A0AAV2ZGK0_9STRA</name>
<dbReference type="InterPro" id="IPR019186">
    <property type="entry name" value="Nucleolar_protein_12"/>
</dbReference>
<comment type="caution">
    <text evidence="6">The sequence shown here is derived from an EMBL/GenBank/DDBJ whole genome shotgun (WGS) entry which is preliminary data.</text>
</comment>
<sequence>MAPTKKHPGGKPKPKKAAGPPKKHHEGSARPALKKKSKMVVSFDAEKRKEFLTGFSKRKQERRRFGLDMEAYKQKKRQLEQRKQRREEQKQMLSELDIQDDDSDADKPRNKSKSGDDSDDDAADGPVTEVLQFDDEHTQGKFGDVVTVTTSVGGLQSDSEDNLSDLEDLEDDEENAAALESAHAKGKGRHHKPQEQHLTLFQRIQQKRRGLALPSKRAKLREARANRNSASKKGKSKGAGRNVNGKRGASSKDDGGDSKSVAKKQGANKRRKKH</sequence>
<feature type="compositionally biased region" description="Basic and acidic residues" evidence="5">
    <location>
        <begin position="63"/>
        <end position="90"/>
    </location>
</feature>
<feature type="compositionally biased region" description="Basic and acidic residues" evidence="5">
    <location>
        <begin position="105"/>
        <end position="116"/>
    </location>
</feature>
<accession>A0AAV2ZGK0</accession>